<reference evidence="1 2" key="1">
    <citation type="submission" date="2017-10" db="EMBL/GenBank/DDBJ databases">
        <title>Genome announcement of Methylocella silvestris TVC from permafrost.</title>
        <authorList>
            <person name="Wang J."/>
            <person name="Geng K."/>
            <person name="Ul-Haque F."/>
            <person name="Crombie A.T."/>
            <person name="Street L.E."/>
            <person name="Wookey P.A."/>
            <person name="Murrell J.C."/>
            <person name="Pratscher J."/>
        </authorList>
    </citation>
    <scope>NUCLEOTIDE SEQUENCE [LARGE SCALE GENOMIC DNA]</scope>
    <source>
        <strain evidence="1 2">TVC</strain>
    </source>
</reference>
<dbReference type="OrthoDB" id="8445325at2"/>
<evidence type="ECO:0000313" key="2">
    <source>
        <dbReference type="Proteomes" id="UP000236286"/>
    </source>
</evidence>
<dbReference type="Proteomes" id="UP000236286">
    <property type="component" value="Unassembled WGS sequence"/>
</dbReference>
<evidence type="ECO:0000313" key="1">
    <source>
        <dbReference type="EMBL" id="PNG25503.1"/>
    </source>
</evidence>
<comment type="caution">
    <text evidence="1">The sequence shown here is derived from an EMBL/GenBank/DDBJ whole genome shotgun (WGS) entry which is preliminary data.</text>
</comment>
<dbReference type="EMBL" id="PDZR01000015">
    <property type="protein sequence ID" value="PNG25503.1"/>
    <property type="molecule type" value="Genomic_DNA"/>
</dbReference>
<organism evidence="1 2">
    <name type="scientific">Methylocella silvestris</name>
    <dbReference type="NCBI Taxonomy" id="199596"/>
    <lineage>
        <taxon>Bacteria</taxon>
        <taxon>Pseudomonadati</taxon>
        <taxon>Pseudomonadota</taxon>
        <taxon>Alphaproteobacteria</taxon>
        <taxon>Hyphomicrobiales</taxon>
        <taxon>Beijerinckiaceae</taxon>
        <taxon>Methylocella</taxon>
    </lineage>
</organism>
<dbReference type="AlphaFoldDB" id="A0A2J7TFJ1"/>
<accession>A0A2J7TFJ1</accession>
<sequence>MEPDAKINALEAPFPLQSNGLPERWDAEQVAKALIKAFVTLDRLPRSRGPREPGGHWPRHQVEWADQLAQAELGEAERRDRAATLNRSELRPTSAEIAQMDAVIDWLRQLRLVDSGMALVTSLWAARTARGRSVKALCKEKKWAPHTFYRKRAKALSYLASWLNDRNILVF</sequence>
<dbReference type="RefSeq" id="WP_102844241.1">
    <property type="nucleotide sequence ID" value="NZ_PDZR01000015.1"/>
</dbReference>
<gene>
    <name evidence="1" type="ORF">CR492_13375</name>
</gene>
<name>A0A2J7TFJ1_METSI</name>
<protein>
    <submittedName>
        <fullName evidence="1">Uncharacterized protein</fullName>
    </submittedName>
</protein>
<proteinExistence type="predicted"/>